<evidence type="ECO:0000313" key="2">
    <source>
        <dbReference type="EMBL" id="QQP35294.1"/>
    </source>
</evidence>
<dbReference type="GO" id="GO:0046983">
    <property type="term" value="F:protein dimerization activity"/>
    <property type="evidence" value="ECO:0007669"/>
    <property type="project" value="InterPro"/>
</dbReference>
<dbReference type="OrthoDB" id="6356500at2759"/>
<dbReference type="EMBL" id="CP045907">
    <property type="protein sequence ID" value="QQP35294.1"/>
    <property type="molecule type" value="Genomic_DNA"/>
</dbReference>
<dbReference type="InterPro" id="IPR008906">
    <property type="entry name" value="HATC_C_dom"/>
</dbReference>
<gene>
    <name evidence="2" type="ORF">FKW44_023469</name>
</gene>
<evidence type="ECO:0000259" key="1">
    <source>
        <dbReference type="Pfam" id="PF05699"/>
    </source>
</evidence>
<accession>A0A7T8GP40</accession>
<organism evidence="2 3">
    <name type="scientific">Caligus rogercresseyi</name>
    <name type="common">Sea louse</name>
    <dbReference type="NCBI Taxonomy" id="217165"/>
    <lineage>
        <taxon>Eukaryota</taxon>
        <taxon>Metazoa</taxon>
        <taxon>Ecdysozoa</taxon>
        <taxon>Arthropoda</taxon>
        <taxon>Crustacea</taxon>
        <taxon>Multicrustacea</taxon>
        <taxon>Hexanauplia</taxon>
        <taxon>Copepoda</taxon>
        <taxon>Siphonostomatoida</taxon>
        <taxon>Caligidae</taxon>
        <taxon>Caligus</taxon>
    </lineage>
</organism>
<dbReference type="PANTHER" id="PTHR45749">
    <property type="match status" value="1"/>
</dbReference>
<keyword evidence="3" id="KW-1185">Reference proteome</keyword>
<sequence length="102" mass="11538">CGWQRACAVAEELACPPSKSMTLVELLTFIHQKELAEIYPNLWTALRIALTLPVKVAEAERSFSKLKLIKNILELHNSQERLTGLAIISINHTIAQYISYEM</sequence>
<feature type="domain" description="HAT C-terminal dimerisation" evidence="1">
    <location>
        <begin position="26"/>
        <end position="92"/>
    </location>
</feature>
<dbReference type="PANTHER" id="PTHR45749:SF35">
    <property type="entry name" value="AC-LIKE TRANSPOSASE-RELATED"/>
    <property type="match status" value="1"/>
</dbReference>
<dbReference type="Proteomes" id="UP000595437">
    <property type="component" value="Chromosome 18"/>
</dbReference>
<proteinExistence type="predicted"/>
<feature type="non-terminal residue" evidence="2">
    <location>
        <position position="1"/>
    </location>
</feature>
<name>A0A7T8GP40_CALRO</name>
<evidence type="ECO:0000313" key="3">
    <source>
        <dbReference type="Proteomes" id="UP000595437"/>
    </source>
</evidence>
<dbReference type="AlphaFoldDB" id="A0A7T8GP40"/>
<protein>
    <recommendedName>
        <fullName evidence="1">HAT C-terminal dimerisation domain-containing protein</fullName>
    </recommendedName>
</protein>
<reference evidence="3" key="1">
    <citation type="submission" date="2021-01" db="EMBL/GenBank/DDBJ databases">
        <title>Caligus Genome Assembly.</title>
        <authorList>
            <person name="Gallardo-Escarate C."/>
        </authorList>
    </citation>
    <scope>NUCLEOTIDE SEQUENCE [LARGE SCALE GENOMIC DNA]</scope>
</reference>
<dbReference type="Pfam" id="PF05699">
    <property type="entry name" value="Dimer_Tnp_hAT"/>
    <property type="match status" value="1"/>
</dbReference>